<name>A0A1T5DMW5_9BACT</name>
<dbReference type="GO" id="GO:0046872">
    <property type="term" value="F:metal ion binding"/>
    <property type="evidence" value="ECO:0007669"/>
    <property type="project" value="UniProtKB-KW"/>
</dbReference>
<evidence type="ECO:0000256" key="1">
    <source>
        <dbReference type="ARBA" id="ARBA00000012"/>
    </source>
</evidence>
<keyword evidence="6" id="KW-0479">Metal-binding</keyword>
<dbReference type="InterPro" id="IPR011005">
    <property type="entry name" value="Dihydropteroate_synth-like_sf"/>
</dbReference>
<dbReference type="EMBL" id="FUZA01000002">
    <property type="protein sequence ID" value="SKB73047.1"/>
    <property type="molecule type" value="Genomic_DNA"/>
</dbReference>
<sequence length="282" mass="30876">MLQVSKKTLNIRGKLLDLSTPAVMGILNITPDSFYEGSRMRSEDELLSKAAQMLADGATMIDIGGYSTRPGAKEVEEAEELDRVESAVAPLNKNFPGLIISVDTFRSEVARRAIETGAHIVNDVSGGSLDDQMFEVVSALRVPYILMHMRGTPQTMSTLTTYNQLVPDILKDLKEKLDRLRSLGVADIIVDPGFGFAKNGEQNFELMKHLSEFHLLDCPLLVGISRKGFIYKKLEISAAEALNGTSVMNTLALQQGASIIRVHDVRPAMEAVKLWLAASSVN</sequence>
<dbReference type="PROSITE" id="PS00793">
    <property type="entry name" value="DHPS_2"/>
    <property type="match status" value="1"/>
</dbReference>
<evidence type="ECO:0000256" key="4">
    <source>
        <dbReference type="ARBA" id="ARBA00012458"/>
    </source>
</evidence>
<dbReference type="SUPFAM" id="SSF51717">
    <property type="entry name" value="Dihydropteroate synthetase-like"/>
    <property type="match status" value="1"/>
</dbReference>
<accession>A0A1T5DMW5</accession>
<evidence type="ECO:0000256" key="7">
    <source>
        <dbReference type="ARBA" id="ARBA00022842"/>
    </source>
</evidence>
<dbReference type="Gene3D" id="3.20.20.20">
    <property type="entry name" value="Dihydropteroate synthase-like"/>
    <property type="match status" value="1"/>
</dbReference>
<protein>
    <recommendedName>
        <fullName evidence="4">dihydropteroate synthase</fullName>
        <ecNumber evidence="4">2.5.1.15</ecNumber>
    </recommendedName>
</protein>
<dbReference type="NCBIfam" id="TIGR01496">
    <property type="entry name" value="DHPS"/>
    <property type="match status" value="1"/>
</dbReference>
<dbReference type="GO" id="GO:0004156">
    <property type="term" value="F:dihydropteroate synthase activity"/>
    <property type="evidence" value="ECO:0007669"/>
    <property type="project" value="UniProtKB-EC"/>
</dbReference>
<reference evidence="11" key="1">
    <citation type="submission" date="2017-02" db="EMBL/GenBank/DDBJ databases">
        <authorList>
            <person name="Varghese N."/>
            <person name="Submissions S."/>
        </authorList>
    </citation>
    <scope>NUCLEOTIDE SEQUENCE [LARGE SCALE GENOMIC DNA]</scope>
    <source>
        <strain evidence="11">DSM 22270</strain>
    </source>
</reference>
<evidence type="ECO:0000256" key="6">
    <source>
        <dbReference type="ARBA" id="ARBA00022723"/>
    </source>
</evidence>
<feature type="domain" description="Pterin-binding" evidence="9">
    <location>
        <begin position="21"/>
        <end position="273"/>
    </location>
</feature>
<gene>
    <name evidence="10" type="ORF">SAMN05660293_01770</name>
</gene>
<keyword evidence="8" id="KW-0289">Folate biosynthesis</keyword>
<evidence type="ECO:0000259" key="9">
    <source>
        <dbReference type="PROSITE" id="PS50972"/>
    </source>
</evidence>
<evidence type="ECO:0000256" key="8">
    <source>
        <dbReference type="ARBA" id="ARBA00022909"/>
    </source>
</evidence>
<dbReference type="GO" id="GO:0005829">
    <property type="term" value="C:cytosol"/>
    <property type="evidence" value="ECO:0007669"/>
    <property type="project" value="TreeGrafter"/>
</dbReference>
<keyword evidence="7" id="KW-0460">Magnesium</keyword>
<evidence type="ECO:0000313" key="11">
    <source>
        <dbReference type="Proteomes" id="UP000190897"/>
    </source>
</evidence>
<dbReference type="RefSeq" id="WP_082214321.1">
    <property type="nucleotide sequence ID" value="NZ_FUZA01000002.1"/>
</dbReference>
<evidence type="ECO:0000256" key="2">
    <source>
        <dbReference type="ARBA" id="ARBA00001946"/>
    </source>
</evidence>
<dbReference type="Pfam" id="PF00809">
    <property type="entry name" value="Pterin_bind"/>
    <property type="match status" value="1"/>
</dbReference>
<dbReference type="PANTHER" id="PTHR20941">
    <property type="entry name" value="FOLATE SYNTHESIS PROTEINS"/>
    <property type="match status" value="1"/>
</dbReference>
<organism evidence="10 11">
    <name type="scientific">Dyadobacter psychrophilus</name>
    <dbReference type="NCBI Taxonomy" id="651661"/>
    <lineage>
        <taxon>Bacteria</taxon>
        <taxon>Pseudomonadati</taxon>
        <taxon>Bacteroidota</taxon>
        <taxon>Cytophagia</taxon>
        <taxon>Cytophagales</taxon>
        <taxon>Spirosomataceae</taxon>
        <taxon>Dyadobacter</taxon>
    </lineage>
</organism>
<keyword evidence="5" id="KW-0808">Transferase</keyword>
<dbReference type="STRING" id="651661.SAMN05660293_01770"/>
<dbReference type="InterPro" id="IPR006390">
    <property type="entry name" value="DHP_synth_dom"/>
</dbReference>
<proteinExistence type="predicted"/>
<dbReference type="Proteomes" id="UP000190897">
    <property type="component" value="Unassembled WGS sequence"/>
</dbReference>
<dbReference type="PROSITE" id="PS50972">
    <property type="entry name" value="PTERIN_BINDING"/>
    <property type="match status" value="1"/>
</dbReference>
<dbReference type="InterPro" id="IPR000489">
    <property type="entry name" value="Pterin-binding_dom"/>
</dbReference>
<evidence type="ECO:0000313" key="10">
    <source>
        <dbReference type="EMBL" id="SKB73047.1"/>
    </source>
</evidence>
<dbReference type="OrthoDB" id="9811744at2"/>
<dbReference type="GO" id="GO:0046654">
    <property type="term" value="P:tetrahydrofolate biosynthetic process"/>
    <property type="evidence" value="ECO:0007669"/>
    <property type="project" value="TreeGrafter"/>
</dbReference>
<keyword evidence="11" id="KW-1185">Reference proteome</keyword>
<dbReference type="GO" id="GO:0046656">
    <property type="term" value="P:folic acid biosynthetic process"/>
    <property type="evidence" value="ECO:0007669"/>
    <property type="project" value="UniProtKB-KW"/>
</dbReference>
<dbReference type="AlphaFoldDB" id="A0A1T5DMW5"/>
<comment type="catalytic activity">
    <reaction evidence="1">
        <text>(7,8-dihydropterin-6-yl)methyl diphosphate + 4-aminobenzoate = 7,8-dihydropteroate + diphosphate</text>
        <dbReference type="Rhea" id="RHEA:19949"/>
        <dbReference type="ChEBI" id="CHEBI:17836"/>
        <dbReference type="ChEBI" id="CHEBI:17839"/>
        <dbReference type="ChEBI" id="CHEBI:33019"/>
        <dbReference type="ChEBI" id="CHEBI:72950"/>
        <dbReference type="EC" id="2.5.1.15"/>
    </reaction>
</comment>
<dbReference type="PANTHER" id="PTHR20941:SF1">
    <property type="entry name" value="FOLIC ACID SYNTHESIS PROTEIN FOL1"/>
    <property type="match status" value="1"/>
</dbReference>
<dbReference type="CDD" id="cd00739">
    <property type="entry name" value="DHPS"/>
    <property type="match status" value="1"/>
</dbReference>
<dbReference type="EC" id="2.5.1.15" evidence="4"/>
<comment type="cofactor">
    <cofactor evidence="2">
        <name>Mg(2+)</name>
        <dbReference type="ChEBI" id="CHEBI:18420"/>
    </cofactor>
</comment>
<comment type="pathway">
    <text evidence="3">Cofactor biosynthesis; tetrahydrofolate biosynthesis; 7,8-dihydrofolate from 2-amino-4-hydroxy-6-hydroxymethyl-7,8-dihydropteridine diphosphate and 4-aminobenzoate: step 1/2.</text>
</comment>
<evidence type="ECO:0000256" key="5">
    <source>
        <dbReference type="ARBA" id="ARBA00022679"/>
    </source>
</evidence>
<evidence type="ECO:0000256" key="3">
    <source>
        <dbReference type="ARBA" id="ARBA00004763"/>
    </source>
</evidence>
<dbReference type="InterPro" id="IPR045031">
    <property type="entry name" value="DHP_synth-like"/>
</dbReference>